<dbReference type="InterPro" id="IPR018247">
    <property type="entry name" value="EF_Hand_1_Ca_BS"/>
</dbReference>
<feature type="domain" description="EF-hand" evidence="4">
    <location>
        <begin position="258"/>
        <end position="293"/>
    </location>
</feature>
<dbReference type="SMART" id="SM00054">
    <property type="entry name" value="EFh"/>
    <property type="match status" value="2"/>
</dbReference>
<dbReference type="InterPro" id="IPR002048">
    <property type="entry name" value="EF_hand_dom"/>
</dbReference>
<dbReference type="PROSITE" id="PS50222">
    <property type="entry name" value="EF_HAND_2"/>
    <property type="match status" value="3"/>
</dbReference>
<evidence type="ECO:0000256" key="1">
    <source>
        <dbReference type="ARBA" id="ARBA00022737"/>
    </source>
</evidence>
<dbReference type="Pfam" id="PF13499">
    <property type="entry name" value="EF-hand_7"/>
    <property type="match status" value="1"/>
</dbReference>
<keyword evidence="2" id="KW-0106">Calcium</keyword>
<dbReference type="Proteomes" id="UP000037460">
    <property type="component" value="Unassembled WGS sequence"/>
</dbReference>
<keyword evidence="6" id="KW-1185">Reference proteome</keyword>
<reference evidence="6" key="1">
    <citation type="journal article" date="2015" name="PLoS Genet.">
        <title>Genome Sequence and Transcriptome Analyses of Chrysochromulina tobin: Metabolic Tools for Enhanced Algal Fitness in the Prominent Order Prymnesiales (Haptophyceae).</title>
        <authorList>
            <person name="Hovde B.T."/>
            <person name="Deodato C.R."/>
            <person name="Hunsperger H.M."/>
            <person name="Ryken S.A."/>
            <person name="Yost W."/>
            <person name="Jha R.K."/>
            <person name="Patterson J."/>
            <person name="Monnat R.J. Jr."/>
            <person name="Barlow S.B."/>
            <person name="Starkenburg S.R."/>
            <person name="Cattolico R.A."/>
        </authorList>
    </citation>
    <scope>NUCLEOTIDE SEQUENCE</scope>
    <source>
        <strain evidence="6">CCMP291</strain>
    </source>
</reference>
<dbReference type="Gene3D" id="1.10.238.10">
    <property type="entry name" value="EF-hand"/>
    <property type="match status" value="1"/>
</dbReference>
<evidence type="ECO:0000259" key="4">
    <source>
        <dbReference type="PROSITE" id="PS50222"/>
    </source>
</evidence>
<dbReference type="EMBL" id="JWZX01002027">
    <property type="protein sequence ID" value="KOO31379.1"/>
    <property type="molecule type" value="Genomic_DNA"/>
</dbReference>
<evidence type="ECO:0000313" key="5">
    <source>
        <dbReference type="EMBL" id="KOO31379.1"/>
    </source>
</evidence>
<feature type="domain" description="EF-hand" evidence="4">
    <location>
        <begin position="221"/>
        <end position="256"/>
    </location>
</feature>
<dbReference type="AlphaFoldDB" id="A0A0M0JXS8"/>
<protein>
    <recommendedName>
        <fullName evidence="4">EF-hand domain-containing protein</fullName>
    </recommendedName>
</protein>
<dbReference type="PANTHER" id="PTHR23050">
    <property type="entry name" value="CALCIUM BINDING PROTEIN"/>
    <property type="match status" value="1"/>
</dbReference>
<feature type="domain" description="EF-hand" evidence="4">
    <location>
        <begin position="1"/>
        <end position="25"/>
    </location>
</feature>
<dbReference type="SUPFAM" id="SSF47473">
    <property type="entry name" value="EF-hand"/>
    <property type="match status" value="1"/>
</dbReference>
<name>A0A0M0JXS8_9EUKA</name>
<evidence type="ECO:0000256" key="2">
    <source>
        <dbReference type="ARBA" id="ARBA00022837"/>
    </source>
</evidence>
<evidence type="ECO:0000313" key="6">
    <source>
        <dbReference type="Proteomes" id="UP000037460"/>
    </source>
</evidence>
<evidence type="ECO:0000256" key="3">
    <source>
        <dbReference type="SAM" id="MobiDB-lite"/>
    </source>
</evidence>
<dbReference type="CDD" id="cd00051">
    <property type="entry name" value="EFh"/>
    <property type="match status" value="1"/>
</dbReference>
<comment type="caution">
    <text evidence="5">The sequence shown here is derived from an EMBL/GenBank/DDBJ whole genome shotgun (WGS) entry which is preliminary data.</text>
</comment>
<dbReference type="GO" id="GO:0005509">
    <property type="term" value="F:calcium ion binding"/>
    <property type="evidence" value="ECO:0007669"/>
    <property type="project" value="InterPro"/>
</dbReference>
<feature type="region of interest" description="Disordered" evidence="3">
    <location>
        <begin position="100"/>
        <end position="155"/>
    </location>
</feature>
<proteinExistence type="predicted"/>
<dbReference type="OrthoDB" id="26525at2759"/>
<keyword evidence="1" id="KW-0677">Repeat</keyword>
<accession>A0A0M0JXS8</accession>
<dbReference type="InterPro" id="IPR011992">
    <property type="entry name" value="EF-hand-dom_pair"/>
</dbReference>
<feature type="compositionally biased region" description="Low complexity" evidence="3">
    <location>
        <begin position="117"/>
        <end position="155"/>
    </location>
</feature>
<dbReference type="InterPro" id="IPR050145">
    <property type="entry name" value="Centrin_CML-like"/>
</dbReference>
<gene>
    <name evidence="5" type="ORF">Ctob_012185</name>
</gene>
<dbReference type="PROSITE" id="PS00018">
    <property type="entry name" value="EF_HAND_1"/>
    <property type="match status" value="2"/>
</dbReference>
<sequence length="305" mass="32691">MMNTDGSGSIDRKELGTALKADGELEALLGQAESKGFREVVALVRKLEETGRLPGPTSDGTSKITFIEYERAVSNEAKAELMLMVERNGVKAEMMTEKALPTPVPKARQPPRQTPCSAAGPSAAPRAAGVVPSRNTRAAGRPAAAPSDAPSAAAPLQAFEARKRPLRPMPLIERMPNLDQLEREEDDLVEERNVHTVARAHDLPVDALKTLLSQIKTRMAQSLDRSIDLFRKIDTDGSGFIDATEWRAAVHTLGVPAAPSSTVDAIFAVLDTDGSGQIDYRELHSRIRRTTLDPSSSSLAAAGPG</sequence>
<organism evidence="5 6">
    <name type="scientific">Chrysochromulina tobinii</name>
    <dbReference type="NCBI Taxonomy" id="1460289"/>
    <lineage>
        <taxon>Eukaryota</taxon>
        <taxon>Haptista</taxon>
        <taxon>Haptophyta</taxon>
        <taxon>Prymnesiophyceae</taxon>
        <taxon>Prymnesiales</taxon>
        <taxon>Chrysochromulinaceae</taxon>
        <taxon>Chrysochromulina</taxon>
    </lineage>
</organism>